<sequence length="116" mass="13221">MIPPPRGRLMCLSQLSVEDVDGLYMFGILIMGFLTLWTGECLINLVVLKQLTTQDTLLELCERDMMNIKLKKLSAQMEGKLHQIVQDFFFTIKAASQTVRPLELCPCLCVFVRTHS</sequence>
<keyword evidence="1" id="KW-1133">Transmembrane helix</keyword>
<evidence type="ECO:0000256" key="1">
    <source>
        <dbReference type="SAM" id="Phobius"/>
    </source>
</evidence>
<dbReference type="Proteomes" id="UP000646548">
    <property type="component" value="Unassembled WGS sequence"/>
</dbReference>
<feature type="transmembrane region" description="Helical" evidence="1">
    <location>
        <begin position="23"/>
        <end position="48"/>
    </location>
</feature>
<protein>
    <submittedName>
        <fullName evidence="2">Uncharacterized protein</fullName>
    </submittedName>
</protein>
<organism evidence="2 3">
    <name type="scientific">Oryzias melastigma</name>
    <name type="common">Marine medaka</name>
    <dbReference type="NCBI Taxonomy" id="30732"/>
    <lineage>
        <taxon>Eukaryota</taxon>
        <taxon>Metazoa</taxon>
        <taxon>Chordata</taxon>
        <taxon>Craniata</taxon>
        <taxon>Vertebrata</taxon>
        <taxon>Euteleostomi</taxon>
        <taxon>Actinopterygii</taxon>
        <taxon>Neopterygii</taxon>
        <taxon>Teleostei</taxon>
        <taxon>Neoteleostei</taxon>
        <taxon>Acanthomorphata</taxon>
        <taxon>Ovalentaria</taxon>
        <taxon>Atherinomorphae</taxon>
        <taxon>Beloniformes</taxon>
        <taxon>Adrianichthyidae</taxon>
        <taxon>Oryziinae</taxon>
        <taxon>Oryzias</taxon>
    </lineage>
</organism>
<keyword evidence="1" id="KW-0812">Transmembrane</keyword>
<keyword evidence="1" id="KW-0472">Membrane</keyword>
<name>A0A834FDB6_ORYME</name>
<accession>A0A834FDB6</accession>
<comment type="caution">
    <text evidence="2">The sequence shown here is derived from an EMBL/GenBank/DDBJ whole genome shotgun (WGS) entry which is preliminary data.</text>
</comment>
<evidence type="ECO:0000313" key="3">
    <source>
        <dbReference type="Proteomes" id="UP000646548"/>
    </source>
</evidence>
<gene>
    <name evidence="2" type="ORF">FQA47_010491</name>
</gene>
<dbReference type="EMBL" id="WKFB01000320">
    <property type="protein sequence ID" value="KAF6726797.1"/>
    <property type="molecule type" value="Genomic_DNA"/>
</dbReference>
<reference evidence="2" key="1">
    <citation type="journal article" name="BMC Genomics">
        <title>Long-read sequencing and de novo genome assembly of marine medaka (Oryzias melastigma).</title>
        <authorList>
            <person name="Liang P."/>
            <person name="Saqib H.S.A."/>
            <person name="Ni X."/>
            <person name="Shen Y."/>
        </authorList>
    </citation>
    <scope>NUCLEOTIDE SEQUENCE</scope>
    <source>
        <strain evidence="2">Bigg-433</strain>
    </source>
</reference>
<dbReference type="AlphaFoldDB" id="A0A834FDB6"/>
<proteinExistence type="predicted"/>
<evidence type="ECO:0000313" key="2">
    <source>
        <dbReference type="EMBL" id="KAF6726797.1"/>
    </source>
</evidence>